<evidence type="ECO:0000256" key="2">
    <source>
        <dbReference type="RuleBase" id="RU369065"/>
    </source>
</evidence>
<dbReference type="GO" id="GO:0031347">
    <property type="term" value="P:regulation of defense response"/>
    <property type="evidence" value="ECO:0007669"/>
    <property type="project" value="UniProtKB-UniRule"/>
</dbReference>
<dbReference type="EMBL" id="MF511104">
    <property type="protein sequence ID" value="ATD10399.1"/>
    <property type="molecule type" value="mRNA"/>
</dbReference>
<dbReference type="GO" id="GO:0005634">
    <property type="term" value="C:nucleus"/>
    <property type="evidence" value="ECO:0007669"/>
    <property type="project" value="UniProtKB-SubCell"/>
</dbReference>
<accession>A0A290U0M9</accession>
<comment type="domain">
    <text evidence="2">The jas domain is required for interaction with COI1.</text>
</comment>
<gene>
    <name evidence="4" type="primary">JAZ1</name>
</gene>
<sequence>MSSSSEMRTAEKAPSFTQTCSMLYQYLKEKGQVGDLNLVDMQFPHVNNGSGEIFRQRAQQQQQPMKFFPVMEKPRNVPAAPRGFKSRVLFPQQAGFGSSLPKMSDFLGDFSTEKKTLPQKAQMTIFYGGQVVVFDDFPAEKAKEVMLLASKESSKSHQMAQVSAPVKTNTTTIFGTQFGKAPINSGTAPVVPPSSNSFPNQFGKAPINSDTAAVVPPSSNSFPKFGNQVIQQQEAIKPTPTRPVITDIPMQRKASLQRFLAKRKDRMNNLAPYQMSIAGLSAPSKPAADGKSWLGLAALPTQ</sequence>
<dbReference type="PANTHER" id="PTHR33077">
    <property type="entry name" value="PROTEIN TIFY 4A-RELATED-RELATED"/>
    <property type="match status" value="1"/>
</dbReference>
<proteinExistence type="evidence at transcript level"/>
<dbReference type="GO" id="GO:2000022">
    <property type="term" value="P:regulation of jasmonic acid mediated signaling pathway"/>
    <property type="evidence" value="ECO:0007669"/>
    <property type="project" value="UniProtKB-UniRule"/>
</dbReference>
<dbReference type="Pfam" id="PF06200">
    <property type="entry name" value="tify"/>
    <property type="match status" value="1"/>
</dbReference>
<comment type="similarity">
    <text evidence="1 2">Belongs to the TIFY/JAZ family.</text>
</comment>
<dbReference type="PROSITE" id="PS51320">
    <property type="entry name" value="TIFY"/>
    <property type="match status" value="1"/>
</dbReference>
<protein>
    <recommendedName>
        <fullName evidence="2">Protein TIFY</fullName>
    </recommendedName>
    <alternativeName>
        <fullName evidence="2">Jasmonate ZIM domain-containing protein</fullName>
    </alternativeName>
</protein>
<dbReference type="InterPro" id="IPR018467">
    <property type="entry name" value="CCT_CS"/>
</dbReference>
<evidence type="ECO:0000259" key="3">
    <source>
        <dbReference type="PROSITE" id="PS51320"/>
    </source>
</evidence>
<dbReference type="PANTHER" id="PTHR33077:SF140">
    <property type="entry name" value="PROTEIN TIFY 10B"/>
    <property type="match status" value="1"/>
</dbReference>
<dbReference type="SMR" id="A0A290U0M9"/>
<evidence type="ECO:0000256" key="1">
    <source>
        <dbReference type="ARBA" id="ARBA00008614"/>
    </source>
</evidence>
<name>A0A290U0M9_FRAAN</name>
<dbReference type="InterPro" id="IPR010399">
    <property type="entry name" value="Tify_dom"/>
</dbReference>
<feature type="domain" description="Tify" evidence="3">
    <location>
        <begin position="116"/>
        <end position="151"/>
    </location>
</feature>
<organism evidence="4">
    <name type="scientific">Fragaria ananassa</name>
    <name type="common">Strawberry</name>
    <name type="synonym">Fragaria chiloensis x Fragaria virginiana</name>
    <dbReference type="NCBI Taxonomy" id="3747"/>
    <lineage>
        <taxon>Eukaryota</taxon>
        <taxon>Viridiplantae</taxon>
        <taxon>Streptophyta</taxon>
        <taxon>Embryophyta</taxon>
        <taxon>Tracheophyta</taxon>
        <taxon>Spermatophyta</taxon>
        <taxon>Magnoliopsida</taxon>
        <taxon>eudicotyledons</taxon>
        <taxon>Gunneridae</taxon>
        <taxon>Pentapetalae</taxon>
        <taxon>rosids</taxon>
        <taxon>fabids</taxon>
        <taxon>Rosales</taxon>
        <taxon>Rosaceae</taxon>
        <taxon>Rosoideae</taxon>
        <taxon>Potentilleae</taxon>
        <taxon>Fragariinae</taxon>
        <taxon>Fragaria</taxon>
    </lineage>
</organism>
<reference evidence="4" key="1">
    <citation type="submission" date="2017-07" db="EMBL/GenBank/DDBJ databases">
        <title>Fragaria x ananassa gene sequences coding for coronatine insensitive 1 (FaCOI1) and jasmonate ZIM-domain JAZ1/8/10 (FaJAZ1/8/10) proteins.</title>
        <authorList>
            <person name="Garrido-Bigotes A."/>
            <person name="Torrejon M."/>
            <person name="Figueroa C.R."/>
        </authorList>
    </citation>
    <scope>NUCLEOTIDE SEQUENCE</scope>
</reference>
<dbReference type="AlphaFoldDB" id="A0A290U0M9"/>
<dbReference type="GO" id="GO:0009611">
    <property type="term" value="P:response to wounding"/>
    <property type="evidence" value="ECO:0007669"/>
    <property type="project" value="UniProtKB-UniRule"/>
</dbReference>
<dbReference type="SMART" id="SM00979">
    <property type="entry name" value="TIFY"/>
    <property type="match status" value="1"/>
</dbReference>
<evidence type="ECO:0000313" key="4">
    <source>
        <dbReference type="EMBL" id="ATD10399.1"/>
    </source>
</evidence>
<dbReference type="InterPro" id="IPR040390">
    <property type="entry name" value="TIFY/JAZ"/>
</dbReference>
<dbReference type="Pfam" id="PF09425">
    <property type="entry name" value="Jas_motif"/>
    <property type="match status" value="1"/>
</dbReference>
<comment type="subcellular location">
    <subcellularLocation>
        <location evidence="2">Nucleus</location>
    </subcellularLocation>
</comment>
<comment type="function">
    <text evidence="2">Repressor of jasmonate responses.</text>
</comment>
<keyword evidence="2" id="KW-0539">Nucleus</keyword>
<keyword evidence="2" id="KW-1184">Jasmonic acid signaling pathway</keyword>